<organism evidence="15 16">
    <name type="scientific">Salmo salar</name>
    <name type="common">Atlantic salmon</name>
    <dbReference type="NCBI Taxonomy" id="8030"/>
    <lineage>
        <taxon>Eukaryota</taxon>
        <taxon>Metazoa</taxon>
        <taxon>Chordata</taxon>
        <taxon>Craniata</taxon>
        <taxon>Vertebrata</taxon>
        <taxon>Euteleostomi</taxon>
        <taxon>Actinopterygii</taxon>
        <taxon>Neopterygii</taxon>
        <taxon>Teleostei</taxon>
        <taxon>Protacanthopterygii</taxon>
        <taxon>Salmoniformes</taxon>
        <taxon>Salmonidae</taxon>
        <taxon>Salmoninae</taxon>
        <taxon>Salmo</taxon>
    </lineage>
</organism>
<feature type="intramembrane region" description="Helical" evidence="10">
    <location>
        <begin position="43"/>
        <end position="63"/>
    </location>
</feature>
<evidence type="ECO:0000256" key="9">
    <source>
        <dbReference type="ARBA" id="ARBA00036378"/>
    </source>
</evidence>
<evidence type="ECO:0000256" key="4">
    <source>
        <dbReference type="ARBA" id="ARBA00022741"/>
    </source>
</evidence>
<keyword evidence="10" id="KW-0217">Developmental protein</keyword>
<proteinExistence type="inferred from homology"/>
<dbReference type="GO" id="GO:0005634">
    <property type="term" value="C:nucleus"/>
    <property type="evidence" value="ECO:0007669"/>
    <property type="project" value="UniProtKB-SubCell"/>
</dbReference>
<dbReference type="GO" id="GO:0006888">
    <property type="term" value="P:endoplasmic reticulum to Golgi vesicle-mediated transport"/>
    <property type="evidence" value="ECO:0007669"/>
    <property type="project" value="UniProtKB-UniRule"/>
</dbReference>
<dbReference type="SMART" id="SM00382">
    <property type="entry name" value="AAA"/>
    <property type="match status" value="1"/>
</dbReference>
<dbReference type="InterPro" id="IPR041569">
    <property type="entry name" value="AAA_lid_3"/>
</dbReference>
<dbReference type="GO" id="GO:0032506">
    <property type="term" value="P:cytokinetic process"/>
    <property type="evidence" value="ECO:0007669"/>
    <property type="project" value="UniProtKB-UniRule"/>
</dbReference>
<dbReference type="FunFam" id="1.20.58.80:FF:000006">
    <property type="entry name" value="Spastin"/>
    <property type="match status" value="1"/>
</dbReference>
<comment type="subcellular location">
    <subcellularLocation>
        <location evidence="10">Membrane</location>
        <topology evidence="10">Peripheral membrane protein</topology>
    </subcellularLocation>
    <subcellularLocation>
        <location evidence="10">Cytoplasm</location>
        <location evidence="10">Cytoskeleton</location>
        <location evidence="10">Microtubule organizing center</location>
        <location evidence="10">Centrosome</location>
    </subcellularLocation>
    <subcellularLocation>
        <location evidence="10">Cytoplasm</location>
        <location evidence="10">Cytoskeleton</location>
    </subcellularLocation>
    <subcellularLocation>
        <location evidence="10">Cytoplasm</location>
        <location evidence="10">Perinuclear region</location>
    </subcellularLocation>
    <subcellularLocation>
        <location evidence="10">Nucleus</location>
    </subcellularLocation>
    <text evidence="10">Forms an intramembrane hairpin-like structure in the membrane.</text>
</comment>
<keyword evidence="12" id="KW-1133">Transmembrane helix</keyword>
<dbReference type="Proteomes" id="UP001652741">
    <property type="component" value="Chromosome ssa12"/>
</dbReference>
<keyword evidence="10" id="KW-0524">Neurogenesis</keyword>
<dbReference type="PANTHER" id="PTHR23074">
    <property type="entry name" value="AAA DOMAIN-CONTAINING"/>
    <property type="match status" value="1"/>
</dbReference>
<dbReference type="InterPro" id="IPR003959">
    <property type="entry name" value="ATPase_AAA_core"/>
</dbReference>
<evidence type="ECO:0000313" key="16">
    <source>
        <dbReference type="RefSeq" id="XP_013986726.1"/>
    </source>
</evidence>
<dbReference type="InterPro" id="IPR003593">
    <property type="entry name" value="AAA+_ATPase"/>
</dbReference>
<feature type="topological domain" description="Cytoplasmic" evidence="10">
    <location>
        <begin position="64"/>
        <end position="568"/>
    </location>
</feature>
<evidence type="ECO:0000256" key="8">
    <source>
        <dbReference type="ARBA" id="ARBA00023235"/>
    </source>
</evidence>
<dbReference type="InterPro" id="IPR003960">
    <property type="entry name" value="ATPase_AAA_CS"/>
</dbReference>
<dbReference type="CDD" id="cd02679">
    <property type="entry name" value="MIT_spastin"/>
    <property type="match status" value="1"/>
</dbReference>
<dbReference type="RefSeq" id="XP_013986726.1">
    <property type="nucleotide sequence ID" value="XM_014131251.2"/>
</dbReference>
<feature type="region of interest" description="Disordered" evidence="11">
    <location>
        <begin position="183"/>
        <end position="263"/>
    </location>
</feature>
<dbReference type="CDD" id="cd19524">
    <property type="entry name" value="RecA-like_spastin"/>
    <property type="match status" value="1"/>
</dbReference>
<dbReference type="PANTHER" id="PTHR23074:SF86">
    <property type="entry name" value="SPASTIN"/>
    <property type="match status" value="1"/>
</dbReference>
<keyword evidence="7 10" id="KW-0206">Cytoskeleton</keyword>
<dbReference type="GO" id="GO:0008017">
    <property type="term" value="F:microtubule binding"/>
    <property type="evidence" value="ECO:0007669"/>
    <property type="project" value="UniProtKB-UniRule"/>
</dbReference>
<keyword evidence="6 10" id="KW-0472">Membrane</keyword>
<dbReference type="FunFam" id="3.40.50.300:FF:000093">
    <property type="entry name" value="Fidgetin-like 1"/>
    <property type="match status" value="1"/>
</dbReference>
<dbReference type="Pfam" id="PF00004">
    <property type="entry name" value="AAA"/>
    <property type="match status" value="1"/>
</dbReference>
<dbReference type="GO" id="GO:0031117">
    <property type="term" value="P:positive regulation of microtubule depolymerization"/>
    <property type="evidence" value="ECO:0007669"/>
    <property type="project" value="UniProtKB-UniRule"/>
</dbReference>
<keyword evidence="5 10" id="KW-0067">ATP-binding</keyword>
<dbReference type="EC" id="5.6.1.1" evidence="10"/>
<dbReference type="InterPro" id="IPR007330">
    <property type="entry name" value="MIT_dom"/>
</dbReference>
<evidence type="ECO:0000256" key="3">
    <source>
        <dbReference type="ARBA" id="ARBA00022701"/>
    </source>
</evidence>
<keyword evidence="4 10" id="KW-0547">Nucleotide-binding</keyword>
<evidence type="ECO:0000256" key="10">
    <source>
        <dbReference type="HAMAP-Rule" id="MF_03021"/>
    </source>
</evidence>
<comment type="similarity">
    <text evidence="10">Belongs to the AAA ATPase family. Spastin subfamily.</text>
</comment>
<dbReference type="InterPro" id="IPR027417">
    <property type="entry name" value="P-loop_NTPase"/>
</dbReference>
<feature type="binding site" evidence="10">
    <location>
        <begin position="333"/>
        <end position="340"/>
    </location>
    <ligand>
        <name>ATP</name>
        <dbReference type="ChEBI" id="CHEBI:30616"/>
    </ligand>
</feature>
<dbReference type="GO" id="GO:0005819">
    <property type="term" value="C:spindle"/>
    <property type="evidence" value="ECO:0007669"/>
    <property type="project" value="UniProtKB-UniRule"/>
</dbReference>
<protein>
    <recommendedName>
        <fullName evidence="10">Spastin</fullName>
        <ecNumber evidence="10">5.6.1.1</ecNumber>
    </recommendedName>
</protein>
<dbReference type="InterPro" id="IPR017179">
    <property type="entry name" value="Spastin"/>
</dbReference>
<keyword evidence="12" id="KW-0812">Transmembrane</keyword>
<feature type="domain" description="AAA+ ATPase" evidence="13">
    <location>
        <begin position="325"/>
        <end position="461"/>
    </location>
</feature>
<evidence type="ECO:0000256" key="2">
    <source>
        <dbReference type="ARBA" id="ARBA00022618"/>
    </source>
</evidence>
<dbReference type="Gene3D" id="1.20.58.80">
    <property type="entry name" value="Phosphotransferase system, lactose/cellobiose-type IIA subunit"/>
    <property type="match status" value="1"/>
</dbReference>
<evidence type="ECO:0000256" key="7">
    <source>
        <dbReference type="ARBA" id="ARBA00023212"/>
    </source>
</evidence>
<evidence type="ECO:0000256" key="1">
    <source>
        <dbReference type="ARBA" id="ARBA00022490"/>
    </source>
</evidence>
<dbReference type="GO" id="GO:0005813">
    <property type="term" value="C:centrosome"/>
    <property type="evidence" value="ECO:0007669"/>
    <property type="project" value="UniProtKB-SubCell"/>
</dbReference>
<comment type="subunit">
    <text evidence="10">Homohexamer. The homohexamer is stabilized by ATP-binding. The homohexamer may adopt a ring conformation through which microtubules pass prior to being severed. Interacts with microtubules.</text>
</comment>
<feature type="region of interest" description="Disordered" evidence="11">
    <location>
        <begin position="1"/>
        <end position="25"/>
    </location>
</feature>
<dbReference type="GO" id="GO:0048471">
    <property type="term" value="C:perinuclear region of cytoplasm"/>
    <property type="evidence" value="ECO:0007669"/>
    <property type="project" value="UniProtKB-SubCell"/>
</dbReference>
<feature type="topological domain" description="Cytoplasmic" evidence="10">
    <location>
        <begin position="1"/>
        <end position="42"/>
    </location>
</feature>
<dbReference type="Gene3D" id="1.10.8.60">
    <property type="match status" value="1"/>
</dbReference>
<comment type="function">
    <text evidence="10">ATP-dependent microtubule severing protein that specifically recognizes and cuts microtubules that are polyglutamylated. Preferentially recognizes and acts on microtubules decorated with short polyglutamate tails: severing activity increases as the number of glutamates per tubulin rises from one to eight, but decreases beyond this glutamylation threshold. Microtubule severing promotes reorganization of cellular microtubule arrays and the release of microtubules from the centrosome following nucleation. Required for membrane traffic from the endoplasmic reticulum (ER) to the Golgi and for completion of the abscission stage of cytokinesis. Also plays a role in axon growth and the formation of axonal branches.</text>
</comment>
<dbReference type="InterPro" id="IPR050304">
    <property type="entry name" value="MT-severing_AAA_ATPase"/>
</dbReference>
<dbReference type="GO" id="GO:0005874">
    <property type="term" value="C:microtubule"/>
    <property type="evidence" value="ECO:0007669"/>
    <property type="project" value="UniProtKB-UniRule"/>
</dbReference>
<dbReference type="GO" id="GO:0016887">
    <property type="term" value="F:ATP hydrolysis activity"/>
    <property type="evidence" value="ECO:0007669"/>
    <property type="project" value="InterPro"/>
</dbReference>
<keyword evidence="10" id="KW-0221">Differentiation</keyword>
<evidence type="ECO:0000256" key="5">
    <source>
        <dbReference type="ARBA" id="ARBA00022840"/>
    </source>
</evidence>
<keyword evidence="2 10" id="KW-0132">Cell division</keyword>
<dbReference type="Gene3D" id="3.40.50.300">
    <property type="entry name" value="P-loop containing nucleotide triphosphate hydrolases"/>
    <property type="match status" value="1"/>
</dbReference>
<name>A0A1S3L6X8_SALSA</name>
<dbReference type="HAMAP" id="MF_03021">
    <property type="entry name" value="Spastin"/>
    <property type="match status" value="1"/>
</dbReference>
<dbReference type="FunFam" id="1.10.8.60:FF:000036">
    <property type="entry name" value="Spastin"/>
    <property type="match status" value="1"/>
</dbReference>
<accession>A0A1S3L6X8</accession>
<keyword evidence="10" id="KW-0131">Cell cycle</keyword>
<feature type="compositionally biased region" description="Polar residues" evidence="11">
    <location>
        <begin position="233"/>
        <end position="258"/>
    </location>
</feature>
<dbReference type="Pfam" id="PF17862">
    <property type="entry name" value="AAA_lid_3"/>
    <property type="match status" value="1"/>
</dbReference>
<keyword evidence="15" id="KW-1185">Reference proteome</keyword>
<dbReference type="PROSITE" id="PS00674">
    <property type="entry name" value="AAA"/>
    <property type="match status" value="1"/>
</dbReference>
<dbReference type="GO" id="GO:0007409">
    <property type="term" value="P:axonogenesis"/>
    <property type="evidence" value="ECO:0007669"/>
    <property type="project" value="UniProtKB-UniRule"/>
</dbReference>
<evidence type="ECO:0000259" key="13">
    <source>
        <dbReference type="SMART" id="SM00382"/>
    </source>
</evidence>
<evidence type="ECO:0000313" key="15">
    <source>
        <dbReference type="Proteomes" id="UP001652741"/>
    </source>
</evidence>
<dbReference type="GO" id="GO:0008568">
    <property type="term" value="F:microtubule severing ATPase activity"/>
    <property type="evidence" value="ECO:0007669"/>
    <property type="project" value="UniProtKB-UniRule"/>
</dbReference>
<feature type="domain" description="MIT" evidence="14">
    <location>
        <begin position="97"/>
        <end position="174"/>
    </location>
</feature>
<dbReference type="SUPFAM" id="SSF52540">
    <property type="entry name" value="P-loop containing nucleoside triphosphate hydrolases"/>
    <property type="match status" value="1"/>
</dbReference>
<keyword evidence="8 10" id="KW-0413">Isomerase</keyword>
<feature type="compositionally biased region" description="Polar residues" evidence="11">
    <location>
        <begin position="215"/>
        <end position="226"/>
    </location>
</feature>
<evidence type="ECO:0000259" key="14">
    <source>
        <dbReference type="SMART" id="SM00745"/>
    </source>
</evidence>
<sequence length="568" mass="63121">MSSPGGRGSRKKRGPAGSPPDGGATCDQVSLHKRNLYYFSYPLLALFAVLRVLVLHFGELFAWLYERMSRAMAARPKQRAADEHANKVCEQDIGEQIRNHHKQAFEYISVALRIDEDDKVHKEQAVQWYKRGIAELERGIAIEVAENGEKCERDKRLQAKMITNLIMAKDRLELLVSGAVPKKRDSLTTHSSHSLPRPKHTPKKTLAAGHGGLQRSPSFIGPSSSHTQHRLAPQSNRNKSKAGNRQNCKPTTTPTSMSPLKKRDMKNLKNVDSKLANLILSEIIDSGSSVRFEDVAGQELAKQALQEIVILPALRPELFTGLRAPARGLLLFGPPGNGKTMLAKAVAMESNATFFNISAASLTSKYVGEGEKLVRALFAVARELQPSIIFIDEIDSLLCERREGEHDASRRLKTEFLIEFDGVQSGGDERVLVMGATNRPQELDEAVLRRFAKRVYVALPTEETRLKLVKNLLGKHGNPLTQKELSQLARLTEGYSGSDLTSLAKDASLGPIRELHPEQVRNMAANEVRNIRFSDFVESLKKIKKSVGPQTLDLYVRWNKDYGDTTGA</sequence>
<comment type="catalytic activity">
    <reaction evidence="9 10">
        <text>n ATP + n H2O + a microtubule = n ADP + n phosphate + (n+1) alpha/beta tubulin heterodimers.</text>
        <dbReference type="EC" id="5.6.1.1"/>
    </reaction>
</comment>
<dbReference type="GO" id="GO:0016020">
    <property type="term" value="C:membrane"/>
    <property type="evidence" value="ECO:0007669"/>
    <property type="project" value="UniProtKB-SubCell"/>
</dbReference>
<keyword evidence="1 10" id="KW-0963">Cytoplasm</keyword>
<dbReference type="GO" id="GO:0034214">
    <property type="term" value="P:protein hexamerization"/>
    <property type="evidence" value="ECO:0007669"/>
    <property type="project" value="UniProtKB-UniRule"/>
</dbReference>
<feature type="transmembrane region" description="Helical" evidence="12">
    <location>
        <begin position="39"/>
        <end position="65"/>
    </location>
</feature>
<evidence type="ECO:0000256" key="6">
    <source>
        <dbReference type="ARBA" id="ARBA00023136"/>
    </source>
</evidence>
<keyword evidence="3 10" id="KW-0493">Microtubule</keyword>
<gene>
    <name evidence="16" type="primary">LOC106564821</name>
    <name evidence="10" type="synonym">SPAST</name>
    <name evidence="10" type="synonym">SPG4</name>
</gene>
<dbReference type="SMART" id="SM00745">
    <property type="entry name" value="MIT"/>
    <property type="match status" value="1"/>
</dbReference>
<keyword evidence="10" id="KW-0539">Nucleus</keyword>
<dbReference type="AlphaFoldDB" id="A0A1S3L6X8"/>
<evidence type="ECO:0000256" key="12">
    <source>
        <dbReference type="SAM" id="Phobius"/>
    </source>
</evidence>
<evidence type="ECO:0000256" key="11">
    <source>
        <dbReference type="SAM" id="MobiDB-lite"/>
    </source>
</evidence>
<reference evidence="16" key="1">
    <citation type="submission" date="2025-08" db="UniProtKB">
        <authorList>
            <consortium name="RefSeq"/>
        </authorList>
    </citation>
    <scope>IDENTIFICATION</scope>
</reference>
<dbReference type="GO" id="GO:0005524">
    <property type="term" value="F:ATP binding"/>
    <property type="evidence" value="ECO:0007669"/>
    <property type="project" value="UniProtKB-UniRule"/>
</dbReference>
<dbReference type="GeneID" id="106564821"/>
<dbReference type="GO" id="GO:0051013">
    <property type="term" value="P:microtubule severing"/>
    <property type="evidence" value="ECO:0007669"/>
    <property type="project" value="UniProtKB-UniRule"/>
</dbReference>